<keyword evidence="3" id="KW-1185">Reference proteome</keyword>
<gene>
    <name evidence="2" type="ORF">NGB36_30270</name>
</gene>
<reference evidence="2" key="1">
    <citation type="submission" date="2022-06" db="EMBL/GenBank/DDBJ databases">
        <title>Draft genome sequence of Streptomyces sp. RB6PN25 isolated from peat swamp forest in Thailand.</title>
        <authorList>
            <person name="Duangmal K."/>
            <person name="Klaysubun C."/>
        </authorList>
    </citation>
    <scope>NUCLEOTIDE SEQUENCE</scope>
    <source>
        <strain evidence="2">RB6PN25</strain>
    </source>
</reference>
<feature type="chain" id="PRO_5045956444" evidence="1">
    <location>
        <begin position="28"/>
        <end position="438"/>
    </location>
</feature>
<protein>
    <submittedName>
        <fullName evidence="2">DUF4185 domain-containing protein</fullName>
    </submittedName>
</protein>
<feature type="signal peptide" evidence="1">
    <location>
        <begin position="1"/>
        <end position="27"/>
    </location>
</feature>
<sequence>MRHRRAAAGLFAVAALLSCCSGGGAGAQRAAGADCAGEGIFSWAPDPSVTDEFVRYGNDNSSLEDWTGGDGTHSVRLPDGRALWLADDPILDEVFAPPNASGQPYYWRNTSGGRMPLWVHNAALVMSHSGRLEETLLGSPPGATPASLFPDLSSDAQSWRWPVQALVEPRAPGSAEHVVRVLLWDRSAAPPPYLYGVPLATEVATLSLPSLRLESIVKIDDQTSVPQPGDRVLYGTTAVADGPWTYVFGGDDGPGRNPAESSSHAYLARAPVGELGQPAAWRYWDGTGWAADPAAARPVLGDGARHGVGSSFTVVREGATWVLVTMDSGGPGASGLATITSYWACSPQGPWNGPGPGFQPPLPADSASPSQEVVYNPQAHPEFGDGGDGLLLSYDVNWLGSDAPTQVNRNVALYRPRFVRLSLGPAVPGGASAARERH</sequence>
<evidence type="ECO:0000313" key="2">
    <source>
        <dbReference type="EMBL" id="MCQ4084744.1"/>
    </source>
</evidence>
<keyword evidence="1" id="KW-0732">Signal</keyword>
<dbReference type="PROSITE" id="PS51257">
    <property type="entry name" value="PROKAR_LIPOPROTEIN"/>
    <property type="match status" value="1"/>
</dbReference>
<evidence type="ECO:0000313" key="3">
    <source>
        <dbReference type="Proteomes" id="UP001057702"/>
    </source>
</evidence>
<evidence type="ECO:0000256" key="1">
    <source>
        <dbReference type="SAM" id="SignalP"/>
    </source>
</evidence>
<accession>A0ABT1Q4D7</accession>
<proteinExistence type="predicted"/>
<organism evidence="2 3">
    <name type="scientific">Streptomyces humicola</name>
    <dbReference type="NCBI Taxonomy" id="2953240"/>
    <lineage>
        <taxon>Bacteria</taxon>
        <taxon>Bacillati</taxon>
        <taxon>Actinomycetota</taxon>
        <taxon>Actinomycetes</taxon>
        <taxon>Kitasatosporales</taxon>
        <taxon>Streptomycetaceae</taxon>
        <taxon>Streptomyces</taxon>
    </lineage>
</organism>
<name>A0ABT1Q4D7_9ACTN</name>
<dbReference type="EMBL" id="JANFNG010000041">
    <property type="protein sequence ID" value="MCQ4084744.1"/>
    <property type="molecule type" value="Genomic_DNA"/>
</dbReference>
<dbReference type="RefSeq" id="WP_255923824.1">
    <property type="nucleotide sequence ID" value="NZ_JANFNG010000041.1"/>
</dbReference>
<comment type="caution">
    <text evidence="2">The sequence shown here is derived from an EMBL/GenBank/DDBJ whole genome shotgun (WGS) entry which is preliminary data.</text>
</comment>
<dbReference type="Proteomes" id="UP001057702">
    <property type="component" value="Unassembled WGS sequence"/>
</dbReference>